<dbReference type="OrthoDB" id="9783218at2"/>
<feature type="transmembrane region" description="Helical" evidence="7">
    <location>
        <begin position="34"/>
        <end position="54"/>
    </location>
</feature>
<dbReference type="EMBL" id="CP043046">
    <property type="protein sequence ID" value="QEI07648.1"/>
    <property type="molecule type" value="Genomic_DNA"/>
</dbReference>
<evidence type="ECO:0000256" key="3">
    <source>
        <dbReference type="ARBA" id="ARBA00022475"/>
    </source>
</evidence>
<dbReference type="AlphaFoldDB" id="A0A5C0AZ38"/>
<reference evidence="9 10" key="1">
    <citation type="submission" date="2019-08" db="EMBL/GenBank/DDBJ databases">
        <title>Amphibian skin-associated Pigmentiphaga: genome sequence and occurrence across geography and hosts.</title>
        <authorList>
            <person name="Bletz M.C."/>
            <person name="Bunk B."/>
            <person name="Sproeer C."/>
            <person name="Biwer P."/>
            <person name="Reiter S."/>
            <person name="Rabemananjara F.C.E."/>
            <person name="Schulz S."/>
            <person name="Overmann J."/>
            <person name="Vences M."/>
        </authorList>
    </citation>
    <scope>NUCLEOTIDE SEQUENCE [LARGE SCALE GENOMIC DNA]</scope>
    <source>
        <strain evidence="9 10">Mada1488</strain>
    </source>
</reference>
<proteinExistence type="inferred from homology"/>
<protein>
    <submittedName>
        <fullName evidence="9">ABC transporter permease</fullName>
    </submittedName>
</protein>
<evidence type="ECO:0000256" key="7">
    <source>
        <dbReference type="RuleBase" id="RU363032"/>
    </source>
</evidence>
<keyword evidence="5 7" id="KW-1133">Transmembrane helix</keyword>
<evidence type="ECO:0000256" key="6">
    <source>
        <dbReference type="ARBA" id="ARBA00023136"/>
    </source>
</evidence>
<evidence type="ECO:0000256" key="4">
    <source>
        <dbReference type="ARBA" id="ARBA00022692"/>
    </source>
</evidence>
<dbReference type="CDD" id="cd06261">
    <property type="entry name" value="TM_PBP2"/>
    <property type="match status" value="1"/>
</dbReference>
<dbReference type="SUPFAM" id="SSF161098">
    <property type="entry name" value="MetI-like"/>
    <property type="match status" value="1"/>
</dbReference>
<accession>A0A5C0AZ38</accession>
<keyword evidence="10" id="KW-1185">Reference proteome</keyword>
<dbReference type="RefSeq" id="WP_148816695.1">
    <property type="nucleotide sequence ID" value="NZ_CP043046.1"/>
</dbReference>
<feature type="transmembrane region" description="Helical" evidence="7">
    <location>
        <begin position="272"/>
        <end position="293"/>
    </location>
</feature>
<sequence length="305" mass="33054">MTPSDPERARTIGALADTPRRRAILKKLHRRPTVRGSVIALLALIVVVMVAPFFSPQNPYDLANLNLLDGRLAPGSQMMDGGTYWLGTDDQGRDMLSAILHGLRISVLVGLTTVVLATTIGALVGLVAAYAGGFIDAMLMRVVDFILGFPTILVALVLLAMLGRGIDKVILALVIVQWAHYARIMRGRALQERHKEYVEAAANLGFPAWRIMLFHLLPNCLGPVMVFATIQIAAAIVLEATLSFLGVGVPVTEPSLGLLIANGFQYLLSGDYWISMFPGLALLLLILTINILGDRLRESLDPRNA</sequence>
<comment type="similarity">
    <text evidence="7">Belongs to the binding-protein-dependent transport system permease family.</text>
</comment>
<feature type="transmembrane region" description="Helical" evidence="7">
    <location>
        <begin position="220"/>
        <end position="252"/>
    </location>
</feature>
<gene>
    <name evidence="9" type="ORF">FXN63_18740</name>
</gene>
<dbReference type="Gene3D" id="1.10.3720.10">
    <property type="entry name" value="MetI-like"/>
    <property type="match status" value="1"/>
</dbReference>
<evidence type="ECO:0000259" key="8">
    <source>
        <dbReference type="PROSITE" id="PS50928"/>
    </source>
</evidence>
<evidence type="ECO:0000256" key="1">
    <source>
        <dbReference type="ARBA" id="ARBA00004651"/>
    </source>
</evidence>
<dbReference type="InterPro" id="IPR000515">
    <property type="entry name" value="MetI-like"/>
</dbReference>
<dbReference type="Pfam" id="PF00528">
    <property type="entry name" value="BPD_transp_1"/>
    <property type="match status" value="1"/>
</dbReference>
<name>A0A5C0AZ38_9BURK</name>
<dbReference type="PANTHER" id="PTHR43386">
    <property type="entry name" value="OLIGOPEPTIDE TRANSPORT SYSTEM PERMEASE PROTEIN APPC"/>
    <property type="match status" value="1"/>
</dbReference>
<keyword evidence="6 7" id="KW-0472">Membrane</keyword>
<keyword evidence="3" id="KW-1003">Cell membrane</keyword>
<dbReference type="GO" id="GO:0005886">
    <property type="term" value="C:plasma membrane"/>
    <property type="evidence" value="ECO:0007669"/>
    <property type="project" value="UniProtKB-SubCell"/>
</dbReference>
<comment type="subcellular location">
    <subcellularLocation>
        <location evidence="1 7">Cell membrane</location>
        <topology evidence="1 7">Multi-pass membrane protein</topology>
    </subcellularLocation>
</comment>
<dbReference type="InterPro" id="IPR050366">
    <property type="entry name" value="BP-dependent_transpt_permease"/>
</dbReference>
<evidence type="ECO:0000313" key="10">
    <source>
        <dbReference type="Proteomes" id="UP000325161"/>
    </source>
</evidence>
<evidence type="ECO:0000256" key="5">
    <source>
        <dbReference type="ARBA" id="ARBA00022989"/>
    </source>
</evidence>
<organism evidence="9 10">
    <name type="scientific">Pigmentiphaga aceris</name>
    <dbReference type="NCBI Taxonomy" id="1940612"/>
    <lineage>
        <taxon>Bacteria</taxon>
        <taxon>Pseudomonadati</taxon>
        <taxon>Pseudomonadota</taxon>
        <taxon>Betaproteobacteria</taxon>
        <taxon>Burkholderiales</taxon>
        <taxon>Alcaligenaceae</taxon>
        <taxon>Pigmentiphaga</taxon>
    </lineage>
</organism>
<feature type="transmembrane region" description="Helical" evidence="7">
    <location>
        <begin position="142"/>
        <end position="163"/>
    </location>
</feature>
<evidence type="ECO:0000256" key="2">
    <source>
        <dbReference type="ARBA" id="ARBA00022448"/>
    </source>
</evidence>
<dbReference type="KEGG" id="pacr:FXN63_18740"/>
<dbReference type="PANTHER" id="PTHR43386:SF26">
    <property type="entry name" value="ABC TRANSPORTER PERMEASE PROTEIN"/>
    <property type="match status" value="1"/>
</dbReference>
<dbReference type="Proteomes" id="UP000325161">
    <property type="component" value="Chromosome"/>
</dbReference>
<dbReference type="PROSITE" id="PS50928">
    <property type="entry name" value="ABC_TM1"/>
    <property type="match status" value="1"/>
</dbReference>
<dbReference type="InterPro" id="IPR035906">
    <property type="entry name" value="MetI-like_sf"/>
</dbReference>
<keyword evidence="2 7" id="KW-0813">Transport</keyword>
<feature type="transmembrane region" description="Helical" evidence="7">
    <location>
        <begin position="105"/>
        <end position="130"/>
    </location>
</feature>
<dbReference type="GO" id="GO:0055085">
    <property type="term" value="P:transmembrane transport"/>
    <property type="evidence" value="ECO:0007669"/>
    <property type="project" value="InterPro"/>
</dbReference>
<feature type="domain" description="ABC transmembrane type-1" evidence="8">
    <location>
        <begin position="103"/>
        <end position="293"/>
    </location>
</feature>
<keyword evidence="4 7" id="KW-0812">Transmembrane</keyword>
<evidence type="ECO:0000313" key="9">
    <source>
        <dbReference type="EMBL" id="QEI07648.1"/>
    </source>
</evidence>